<dbReference type="GO" id="GO:0016887">
    <property type="term" value="F:ATP hydrolysis activity"/>
    <property type="evidence" value="ECO:0007669"/>
    <property type="project" value="InterPro"/>
</dbReference>
<evidence type="ECO:0000313" key="13">
    <source>
        <dbReference type="EMBL" id="MBM9467450.1"/>
    </source>
</evidence>
<evidence type="ECO:0000313" key="14">
    <source>
        <dbReference type="Proteomes" id="UP000663792"/>
    </source>
</evidence>
<accession>A0A938YGM3</accession>
<evidence type="ECO:0000256" key="7">
    <source>
        <dbReference type="ARBA" id="ARBA00022989"/>
    </source>
</evidence>
<dbReference type="InterPro" id="IPR003593">
    <property type="entry name" value="AAA+_ATPase"/>
</dbReference>
<dbReference type="InterPro" id="IPR017871">
    <property type="entry name" value="ABC_transporter-like_CS"/>
</dbReference>
<protein>
    <submittedName>
        <fullName evidence="13">ABC transporter ATP-binding protein</fullName>
    </submittedName>
</protein>
<evidence type="ECO:0000256" key="1">
    <source>
        <dbReference type="ARBA" id="ARBA00004651"/>
    </source>
</evidence>
<dbReference type="GO" id="GO:0005524">
    <property type="term" value="F:ATP binding"/>
    <property type="evidence" value="ECO:0007669"/>
    <property type="project" value="UniProtKB-KW"/>
</dbReference>
<feature type="domain" description="ABC transporter" evidence="11">
    <location>
        <begin position="338"/>
        <end position="573"/>
    </location>
</feature>
<evidence type="ECO:0000256" key="4">
    <source>
        <dbReference type="ARBA" id="ARBA00022692"/>
    </source>
</evidence>
<dbReference type="SMART" id="SM00382">
    <property type="entry name" value="AAA"/>
    <property type="match status" value="1"/>
</dbReference>
<dbReference type="RefSeq" id="WP_205260382.1">
    <property type="nucleotide sequence ID" value="NZ_JAERWK010000010.1"/>
</dbReference>
<keyword evidence="4 10" id="KW-0812">Transmembrane</keyword>
<keyword evidence="14" id="KW-1185">Reference proteome</keyword>
<evidence type="ECO:0000256" key="9">
    <source>
        <dbReference type="SAM" id="MobiDB-lite"/>
    </source>
</evidence>
<evidence type="ECO:0000256" key="5">
    <source>
        <dbReference type="ARBA" id="ARBA00022741"/>
    </source>
</evidence>
<dbReference type="GO" id="GO:0005886">
    <property type="term" value="C:plasma membrane"/>
    <property type="evidence" value="ECO:0007669"/>
    <property type="project" value="UniProtKB-SubCell"/>
</dbReference>
<feature type="region of interest" description="Disordered" evidence="9">
    <location>
        <begin position="315"/>
        <end position="334"/>
    </location>
</feature>
<feature type="domain" description="ABC transmembrane type-1" evidence="12">
    <location>
        <begin position="18"/>
        <end position="300"/>
    </location>
</feature>
<dbReference type="InterPro" id="IPR011527">
    <property type="entry name" value="ABC1_TM_dom"/>
</dbReference>
<dbReference type="EMBL" id="JAERWK010000010">
    <property type="protein sequence ID" value="MBM9467450.1"/>
    <property type="molecule type" value="Genomic_DNA"/>
</dbReference>
<feature type="transmembrane region" description="Helical" evidence="10">
    <location>
        <begin position="127"/>
        <end position="151"/>
    </location>
</feature>
<gene>
    <name evidence="13" type="ORF">JL106_09195</name>
</gene>
<sequence>MLIRLLRSSLRPHRGALVVVVVLQFIGTIAALLLPALNADIIDDGVATGDTGRIISLGGLMLGVTVLQIVCAIAATWFGARIAMGVGQQLRGDMFARVGTFSARELGQFGAPSLITRTTNDVLQVQTVVLMSCLILVQAPIMAVGGVIMALREDVGMSWLLLISVPLLIACIAVVAARMVPQFQRMQRRLDTVNRILREQITGIRVVRAFVREDHEVERFGDANRRLTDTALRVGRLMALLFPIIMLIINASSVAVLWFGAHRVDDGTLQVGSLIALLSYLLQILMSIIMATFVLIMVPRAAVSSGRITEVLDTRSSVKPPEHPQAPPADPSPDQAGVVFDAAEFRYPGADAPVISDVSIHLRPGTTTAVIGATGSGKTTLLSLIPRLFDVTGGSVAVDGLDVREWDPERLWARIGLVPQRPYLFSGTVAENLRHGRPDATDEELWEALTIAQAAEFVREMPDGLDTRLSQGGTTVSGGQRQRLSIARALVRRPRIYLFDDCFSALDLATDARLRAALRPWTRHSAVLLVAQRVSSIVEADQIVVLDGGRVVGLGTHDELLETNPTYREIAESQRRTEVAA</sequence>
<keyword evidence="6 13" id="KW-0067">ATP-binding</keyword>
<proteinExistence type="predicted"/>
<dbReference type="FunFam" id="3.40.50.300:FF:000854">
    <property type="entry name" value="Multidrug ABC transporter ATP-binding protein"/>
    <property type="match status" value="1"/>
</dbReference>
<dbReference type="PROSITE" id="PS50893">
    <property type="entry name" value="ABC_TRANSPORTER_2"/>
    <property type="match status" value="1"/>
</dbReference>
<evidence type="ECO:0000259" key="12">
    <source>
        <dbReference type="PROSITE" id="PS50929"/>
    </source>
</evidence>
<dbReference type="Gene3D" id="3.40.50.300">
    <property type="entry name" value="P-loop containing nucleotide triphosphate hydrolases"/>
    <property type="match status" value="1"/>
</dbReference>
<dbReference type="SUPFAM" id="SSF52540">
    <property type="entry name" value="P-loop containing nucleoside triphosphate hydrolases"/>
    <property type="match status" value="1"/>
</dbReference>
<keyword evidence="3" id="KW-1003">Cell membrane</keyword>
<feature type="transmembrane region" description="Helical" evidence="10">
    <location>
        <begin position="55"/>
        <end position="80"/>
    </location>
</feature>
<keyword evidence="5" id="KW-0547">Nucleotide-binding</keyword>
<comment type="subcellular location">
    <subcellularLocation>
        <location evidence="1">Cell membrane</location>
        <topology evidence="1">Multi-pass membrane protein</topology>
    </subcellularLocation>
</comment>
<dbReference type="Pfam" id="PF00664">
    <property type="entry name" value="ABC_membrane"/>
    <property type="match status" value="1"/>
</dbReference>
<dbReference type="Gene3D" id="1.20.1560.10">
    <property type="entry name" value="ABC transporter type 1, transmembrane domain"/>
    <property type="match status" value="1"/>
</dbReference>
<dbReference type="InterPro" id="IPR039421">
    <property type="entry name" value="Type_1_exporter"/>
</dbReference>
<evidence type="ECO:0000256" key="3">
    <source>
        <dbReference type="ARBA" id="ARBA00022475"/>
    </source>
</evidence>
<dbReference type="PANTHER" id="PTHR43394">
    <property type="entry name" value="ATP-DEPENDENT PERMEASE MDL1, MITOCHONDRIAL"/>
    <property type="match status" value="1"/>
</dbReference>
<reference evidence="13" key="1">
    <citation type="submission" date="2021-01" db="EMBL/GenBank/DDBJ databases">
        <title>YIM 132084 draft genome.</title>
        <authorList>
            <person name="An D."/>
        </authorList>
    </citation>
    <scope>NUCLEOTIDE SEQUENCE</scope>
    <source>
        <strain evidence="13">YIM 132084</strain>
    </source>
</reference>
<evidence type="ECO:0000256" key="2">
    <source>
        <dbReference type="ARBA" id="ARBA00022448"/>
    </source>
</evidence>
<keyword evidence="7 10" id="KW-1133">Transmembrane helix</keyword>
<evidence type="ECO:0000256" key="6">
    <source>
        <dbReference type="ARBA" id="ARBA00022840"/>
    </source>
</evidence>
<keyword evidence="8 10" id="KW-0472">Membrane</keyword>
<dbReference type="FunFam" id="1.20.1560.10:FF:000040">
    <property type="entry name" value="Multidrug ABC transporter ATP-binding protein"/>
    <property type="match status" value="1"/>
</dbReference>
<name>A0A938YGM3_9ACTN</name>
<feature type="transmembrane region" description="Helical" evidence="10">
    <location>
        <begin position="273"/>
        <end position="298"/>
    </location>
</feature>
<dbReference type="CDD" id="cd18548">
    <property type="entry name" value="ABC_6TM_Tm287_like"/>
    <property type="match status" value="1"/>
</dbReference>
<dbReference type="Pfam" id="PF00005">
    <property type="entry name" value="ABC_tran"/>
    <property type="match status" value="1"/>
</dbReference>
<dbReference type="InterPro" id="IPR036640">
    <property type="entry name" value="ABC1_TM_sf"/>
</dbReference>
<organism evidence="13 14">
    <name type="scientific">Nakamurella leprariae</name>
    <dbReference type="NCBI Taxonomy" id="2803911"/>
    <lineage>
        <taxon>Bacteria</taxon>
        <taxon>Bacillati</taxon>
        <taxon>Actinomycetota</taxon>
        <taxon>Actinomycetes</taxon>
        <taxon>Nakamurellales</taxon>
        <taxon>Nakamurellaceae</taxon>
        <taxon>Nakamurella</taxon>
    </lineage>
</organism>
<feature type="transmembrane region" description="Helical" evidence="10">
    <location>
        <begin position="237"/>
        <end position="261"/>
    </location>
</feature>
<dbReference type="PROSITE" id="PS50929">
    <property type="entry name" value="ABC_TM1F"/>
    <property type="match status" value="1"/>
</dbReference>
<dbReference type="PROSITE" id="PS00211">
    <property type="entry name" value="ABC_TRANSPORTER_1"/>
    <property type="match status" value="1"/>
</dbReference>
<keyword evidence="2" id="KW-0813">Transport</keyword>
<dbReference type="PANTHER" id="PTHR43394:SF1">
    <property type="entry name" value="ATP-BINDING CASSETTE SUB-FAMILY B MEMBER 10, MITOCHONDRIAL"/>
    <property type="match status" value="1"/>
</dbReference>
<dbReference type="InterPro" id="IPR003439">
    <property type="entry name" value="ABC_transporter-like_ATP-bd"/>
</dbReference>
<evidence type="ECO:0000256" key="8">
    <source>
        <dbReference type="ARBA" id="ARBA00023136"/>
    </source>
</evidence>
<dbReference type="SUPFAM" id="SSF90123">
    <property type="entry name" value="ABC transporter transmembrane region"/>
    <property type="match status" value="1"/>
</dbReference>
<evidence type="ECO:0000256" key="10">
    <source>
        <dbReference type="SAM" id="Phobius"/>
    </source>
</evidence>
<dbReference type="AlphaFoldDB" id="A0A938YGM3"/>
<evidence type="ECO:0000259" key="11">
    <source>
        <dbReference type="PROSITE" id="PS50893"/>
    </source>
</evidence>
<dbReference type="GO" id="GO:0015421">
    <property type="term" value="F:ABC-type oligopeptide transporter activity"/>
    <property type="evidence" value="ECO:0007669"/>
    <property type="project" value="TreeGrafter"/>
</dbReference>
<dbReference type="Proteomes" id="UP000663792">
    <property type="component" value="Unassembled WGS sequence"/>
</dbReference>
<comment type="caution">
    <text evidence="13">The sequence shown here is derived from an EMBL/GenBank/DDBJ whole genome shotgun (WGS) entry which is preliminary data.</text>
</comment>
<dbReference type="InterPro" id="IPR027417">
    <property type="entry name" value="P-loop_NTPase"/>
</dbReference>
<feature type="transmembrane region" description="Helical" evidence="10">
    <location>
        <begin position="157"/>
        <end position="180"/>
    </location>
</feature>